<gene>
    <name evidence="2" type="ORF">QTN89_03110</name>
</gene>
<evidence type="ECO:0000313" key="3">
    <source>
        <dbReference type="Proteomes" id="UP001239462"/>
    </source>
</evidence>
<organism evidence="2 3">
    <name type="scientific">Roseiconus lacunae</name>
    <dbReference type="NCBI Taxonomy" id="2605694"/>
    <lineage>
        <taxon>Bacteria</taxon>
        <taxon>Pseudomonadati</taxon>
        <taxon>Planctomycetota</taxon>
        <taxon>Planctomycetia</taxon>
        <taxon>Pirellulales</taxon>
        <taxon>Pirellulaceae</taxon>
        <taxon>Roseiconus</taxon>
    </lineage>
</organism>
<protein>
    <submittedName>
        <fullName evidence="2">Uncharacterized protein</fullName>
    </submittedName>
</protein>
<accession>A0ABT7PD46</accession>
<name>A0ABT7PD46_9BACT</name>
<reference evidence="2 3" key="1">
    <citation type="submission" date="2023-06" db="EMBL/GenBank/DDBJ databases">
        <title>Roseiconus lacunae JC819 isolated from Gulf of Mannar region, Tamil Nadu.</title>
        <authorList>
            <person name="Pk S."/>
            <person name="Ch S."/>
            <person name="Ch V.R."/>
        </authorList>
    </citation>
    <scope>NUCLEOTIDE SEQUENCE [LARGE SCALE GENOMIC DNA]</scope>
    <source>
        <strain evidence="2 3">JC819</strain>
    </source>
</reference>
<feature type="region of interest" description="Disordered" evidence="1">
    <location>
        <begin position="22"/>
        <end position="72"/>
    </location>
</feature>
<evidence type="ECO:0000313" key="2">
    <source>
        <dbReference type="EMBL" id="MDM4014406.1"/>
    </source>
</evidence>
<proteinExistence type="predicted"/>
<sequence>MSLDHRRDRVASDRLWYAIVGSPNAKSSDENSFEIHGTDENNPGSTAQRFDSDLPGTNARQPAHTSRRRPDD</sequence>
<comment type="caution">
    <text evidence="2">The sequence shown here is derived from an EMBL/GenBank/DDBJ whole genome shotgun (WGS) entry which is preliminary data.</text>
</comment>
<evidence type="ECO:0000256" key="1">
    <source>
        <dbReference type="SAM" id="MobiDB-lite"/>
    </source>
</evidence>
<feature type="compositionally biased region" description="Polar residues" evidence="1">
    <location>
        <begin position="40"/>
        <end position="49"/>
    </location>
</feature>
<keyword evidence="3" id="KW-1185">Reference proteome</keyword>
<dbReference type="Proteomes" id="UP001239462">
    <property type="component" value="Unassembled WGS sequence"/>
</dbReference>
<dbReference type="EMBL" id="JASZZN010000002">
    <property type="protein sequence ID" value="MDM4014406.1"/>
    <property type="molecule type" value="Genomic_DNA"/>
</dbReference>
<dbReference type="RefSeq" id="WP_160149502.1">
    <property type="nucleotide sequence ID" value="NZ_JASZZN010000002.1"/>
</dbReference>